<reference evidence="2 3" key="1">
    <citation type="journal article" date="2019" name="Sci. Rep.">
        <title>Orb-weaving spider Araneus ventricosus genome elucidates the spidroin gene catalogue.</title>
        <authorList>
            <person name="Kono N."/>
            <person name="Nakamura H."/>
            <person name="Ohtoshi R."/>
            <person name="Moran D.A.P."/>
            <person name="Shinohara A."/>
            <person name="Yoshida Y."/>
            <person name="Fujiwara M."/>
            <person name="Mori M."/>
            <person name="Tomita M."/>
            <person name="Arakawa K."/>
        </authorList>
    </citation>
    <scope>NUCLEOTIDE SEQUENCE [LARGE SCALE GENOMIC DNA]</scope>
</reference>
<comment type="caution">
    <text evidence="2">The sequence shown here is derived from an EMBL/GenBank/DDBJ whole genome shotgun (WGS) entry which is preliminary data.</text>
</comment>
<accession>A0A4Y2XAF7</accession>
<dbReference type="Proteomes" id="UP000499080">
    <property type="component" value="Unassembled WGS sequence"/>
</dbReference>
<keyword evidence="3" id="KW-1185">Reference proteome</keyword>
<dbReference type="EMBL" id="BGPR01074391">
    <property type="protein sequence ID" value="GBO46603.1"/>
    <property type="molecule type" value="Genomic_DNA"/>
</dbReference>
<feature type="compositionally biased region" description="Gly residues" evidence="1">
    <location>
        <begin position="57"/>
        <end position="67"/>
    </location>
</feature>
<feature type="region of interest" description="Disordered" evidence="1">
    <location>
        <begin position="47"/>
        <end position="67"/>
    </location>
</feature>
<proteinExistence type="predicted"/>
<dbReference type="AlphaFoldDB" id="A0A4Y2XAF7"/>
<evidence type="ECO:0000313" key="3">
    <source>
        <dbReference type="Proteomes" id="UP000499080"/>
    </source>
</evidence>
<name>A0A4Y2XAF7_ARAVE</name>
<protein>
    <submittedName>
        <fullName evidence="2">Uncharacterized protein</fullName>
    </submittedName>
</protein>
<gene>
    <name evidence="2" type="ORF">AVEN_101113_1</name>
</gene>
<evidence type="ECO:0000313" key="2">
    <source>
        <dbReference type="EMBL" id="GBO46603.1"/>
    </source>
</evidence>
<organism evidence="2 3">
    <name type="scientific">Araneus ventricosus</name>
    <name type="common">Orbweaver spider</name>
    <name type="synonym">Epeira ventricosa</name>
    <dbReference type="NCBI Taxonomy" id="182803"/>
    <lineage>
        <taxon>Eukaryota</taxon>
        <taxon>Metazoa</taxon>
        <taxon>Ecdysozoa</taxon>
        <taxon>Arthropoda</taxon>
        <taxon>Chelicerata</taxon>
        <taxon>Arachnida</taxon>
        <taxon>Araneae</taxon>
        <taxon>Araneomorphae</taxon>
        <taxon>Entelegynae</taxon>
        <taxon>Araneoidea</taxon>
        <taxon>Araneidae</taxon>
        <taxon>Araneus</taxon>
    </lineage>
</organism>
<sequence>MTGGCLFQTAADVKAHRQLQRVETALLHFLPATGGVFRAEHVRRCGGGELPPVQGRAGEGGEGTPGR</sequence>
<evidence type="ECO:0000256" key="1">
    <source>
        <dbReference type="SAM" id="MobiDB-lite"/>
    </source>
</evidence>